<evidence type="ECO:0000313" key="1">
    <source>
        <dbReference type="EMBL" id="KFD68360.1"/>
    </source>
</evidence>
<organism evidence="1">
    <name type="scientific">Trichuris suis</name>
    <name type="common">pig whipworm</name>
    <dbReference type="NCBI Taxonomy" id="68888"/>
    <lineage>
        <taxon>Eukaryota</taxon>
        <taxon>Metazoa</taxon>
        <taxon>Ecdysozoa</taxon>
        <taxon>Nematoda</taxon>
        <taxon>Enoplea</taxon>
        <taxon>Dorylaimia</taxon>
        <taxon>Trichinellida</taxon>
        <taxon>Trichuridae</taxon>
        <taxon>Trichuris</taxon>
    </lineage>
</organism>
<gene>
    <name evidence="1" type="ORF">M514_07343</name>
</gene>
<sequence>MRLGGAGIIYLISWSTPWKPVSSHCCLVEFAFGPSGIKSAIIISNFFPTVRNSLQATVRRDVGCEPFQFDGKFSSPSKKTTTTTLRRVQVTHALSHTTGNDDGKQLCSKQQLSANGKQLANTALQLIFAPLTTAAGFWDDGRICGNPAVCQHRRKTGCRRRRLFCNKSSDYLAKRFCQQTYTFQFFYKSTRPAIPLYTSPKKGNNAFTLAAQKWMMVLFIRIISQQQQQP</sequence>
<dbReference type="EMBL" id="KL367505">
    <property type="protein sequence ID" value="KFD68360.1"/>
    <property type="molecule type" value="Genomic_DNA"/>
</dbReference>
<dbReference type="Proteomes" id="UP000030758">
    <property type="component" value="Unassembled WGS sequence"/>
</dbReference>
<name>A0A085NFW4_9BILA</name>
<accession>A0A085NFW4</accession>
<dbReference type="AlphaFoldDB" id="A0A085NFW4"/>
<protein>
    <submittedName>
        <fullName evidence="1">Uncharacterized protein</fullName>
    </submittedName>
</protein>
<reference evidence="1" key="1">
    <citation type="journal article" date="2014" name="Nat. Genet.">
        <title>Genome and transcriptome of the porcine whipworm Trichuris suis.</title>
        <authorList>
            <person name="Jex A.R."/>
            <person name="Nejsum P."/>
            <person name="Schwarz E.M."/>
            <person name="Hu L."/>
            <person name="Young N.D."/>
            <person name="Hall R.S."/>
            <person name="Korhonen P.K."/>
            <person name="Liao S."/>
            <person name="Thamsborg S."/>
            <person name="Xia J."/>
            <person name="Xu P."/>
            <person name="Wang S."/>
            <person name="Scheerlinck J.P."/>
            <person name="Hofmann A."/>
            <person name="Sternberg P.W."/>
            <person name="Wang J."/>
            <person name="Gasser R.B."/>
        </authorList>
    </citation>
    <scope>NUCLEOTIDE SEQUENCE [LARGE SCALE GENOMIC DNA]</scope>
    <source>
        <strain evidence="1">DCEP-RM93F</strain>
    </source>
</reference>
<proteinExistence type="predicted"/>